<gene>
    <name evidence="1" type="ORF">POJ06DRAFT_249588</name>
</gene>
<dbReference type="AlphaFoldDB" id="A0AAD7QVS1"/>
<dbReference type="GeneID" id="80882346"/>
<organism evidence="1 2">
    <name type="scientific">Lipomyces tetrasporus</name>
    <dbReference type="NCBI Taxonomy" id="54092"/>
    <lineage>
        <taxon>Eukaryota</taxon>
        <taxon>Fungi</taxon>
        <taxon>Dikarya</taxon>
        <taxon>Ascomycota</taxon>
        <taxon>Saccharomycotina</taxon>
        <taxon>Lipomycetes</taxon>
        <taxon>Lipomycetales</taxon>
        <taxon>Lipomycetaceae</taxon>
        <taxon>Lipomyces</taxon>
    </lineage>
</organism>
<proteinExistence type="predicted"/>
<protein>
    <submittedName>
        <fullName evidence="1">Uncharacterized protein</fullName>
    </submittedName>
</protein>
<accession>A0AAD7QVS1</accession>
<dbReference type="Proteomes" id="UP001217417">
    <property type="component" value="Unassembled WGS sequence"/>
</dbReference>
<keyword evidence="2" id="KW-1185">Reference proteome</keyword>
<evidence type="ECO:0000313" key="1">
    <source>
        <dbReference type="EMBL" id="KAJ8102395.1"/>
    </source>
</evidence>
<evidence type="ECO:0000313" key="2">
    <source>
        <dbReference type="Proteomes" id="UP001217417"/>
    </source>
</evidence>
<name>A0AAD7QVS1_9ASCO</name>
<dbReference type="EMBL" id="JARPMG010000003">
    <property type="protein sequence ID" value="KAJ8102395.1"/>
    <property type="molecule type" value="Genomic_DNA"/>
</dbReference>
<comment type="caution">
    <text evidence="1">The sequence shown here is derived from an EMBL/GenBank/DDBJ whole genome shotgun (WGS) entry which is preliminary data.</text>
</comment>
<reference evidence="1" key="1">
    <citation type="submission" date="2023-03" db="EMBL/GenBank/DDBJ databases">
        <title>Near-Complete genome sequence of Lipomyces tetrasporous NRRL Y-64009, an oleaginous yeast capable of growing on lignocellulosic hydrolysates.</title>
        <authorList>
            <consortium name="Lawrence Berkeley National Laboratory"/>
            <person name="Jagtap S.S."/>
            <person name="Liu J.-J."/>
            <person name="Walukiewicz H.E."/>
            <person name="Pangilinan J."/>
            <person name="Lipzen A."/>
            <person name="Ahrendt S."/>
            <person name="Koriabine M."/>
            <person name="Cobaugh K."/>
            <person name="Salamov A."/>
            <person name="Yoshinaga Y."/>
            <person name="Ng V."/>
            <person name="Daum C."/>
            <person name="Grigoriev I.V."/>
            <person name="Slininger P.J."/>
            <person name="Dien B.S."/>
            <person name="Jin Y.-S."/>
            <person name="Rao C.V."/>
        </authorList>
    </citation>
    <scope>NUCLEOTIDE SEQUENCE</scope>
    <source>
        <strain evidence="1">NRRL Y-64009</strain>
    </source>
</reference>
<sequence length="112" mass="12903">MSKALDAMPPDASQWLMTNGPVHWADSYFHGNRLGNRTSHVAESFNGWILEARSLPVHAMMERIRVQIMLQDKLRRDGKRITEATAKLLQKSVSLAREYISERKEEKVFGYT</sequence>
<dbReference type="RefSeq" id="XP_056045845.1">
    <property type="nucleotide sequence ID" value="XM_056187180.1"/>
</dbReference>